<name>A0A376YHM1_ECOLX</name>
<dbReference type="InterPro" id="IPR026869">
    <property type="entry name" value="EgtC-like"/>
</dbReference>
<organism evidence="2 3">
    <name type="scientific">Escherichia coli</name>
    <dbReference type="NCBI Taxonomy" id="562"/>
    <lineage>
        <taxon>Bacteria</taxon>
        <taxon>Pseudomonadati</taxon>
        <taxon>Pseudomonadota</taxon>
        <taxon>Gammaproteobacteria</taxon>
        <taxon>Enterobacterales</taxon>
        <taxon>Enterobacteriaceae</taxon>
        <taxon>Escherichia</taxon>
    </lineage>
</organism>
<evidence type="ECO:0000313" key="2">
    <source>
        <dbReference type="EMBL" id="STJ82367.1"/>
    </source>
</evidence>
<dbReference type="InterPro" id="IPR029055">
    <property type="entry name" value="Ntn_hydrolases_N"/>
</dbReference>
<gene>
    <name evidence="2" type="ORF">NCTC9117_04969</name>
</gene>
<keyword evidence="2" id="KW-0808">Transferase</keyword>
<reference evidence="2 3" key="1">
    <citation type="submission" date="2018-06" db="EMBL/GenBank/DDBJ databases">
        <authorList>
            <consortium name="Pathogen Informatics"/>
            <person name="Doyle S."/>
        </authorList>
    </citation>
    <scope>NUCLEOTIDE SEQUENCE [LARGE SCALE GENOMIC DNA]</scope>
    <source>
        <strain evidence="2 3">NCTC9117</strain>
    </source>
</reference>
<dbReference type="Pfam" id="PF13230">
    <property type="entry name" value="GATase_4"/>
    <property type="match status" value="1"/>
</dbReference>
<keyword evidence="1" id="KW-0315">Glutamine amidotransferase</keyword>
<proteinExistence type="predicted"/>
<dbReference type="AlphaFoldDB" id="A0A376YHM1"/>
<dbReference type="GO" id="GO:0016740">
    <property type="term" value="F:transferase activity"/>
    <property type="evidence" value="ECO:0007669"/>
    <property type="project" value="UniProtKB-KW"/>
</dbReference>
<dbReference type="Proteomes" id="UP000254785">
    <property type="component" value="Unassembled WGS sequence"/>
</dbReference>
<dbReference type="PANTHER" id="PTHR42824">
    <property type="entry name" value="GLUTAMINE AMIDOTRANSFERASE"/>
    <property type="match status" value="1"/>
</dbReference>
<accession>A0A376YHM1</accession>
<dbReference type="EMBL" id="UGDC01000003">
    <property type="protein sequence ID" value="STJ82367.1"/>
    <property type="molecule type" value="Genomic_DNA"/>
</dbReference>
<sequence length="43" mass="4627">MCELLGMSANVPTDICFSFTGLVQRGGGTGPHKDGWGITFLRR</sequence>
<dbReference type="Gene3D" id="3.60.20.10">
    <property type="entry name" value="Glutamine Phosphoribosylpyrophosphate, subunit 1, domain 1"/>
    <property type="match status" value="1"/>
</dbReference>
<dbReference type="SUPFAM" id="SSF56235">
    <property type="entry name" value="N-terminal nucleophile aminohydrolases (Ntn hydrolases)"/>
    <property type="match status" value="1"/>
</dbReference>
<evidence type="ECO:0000313" key="3">
    <source>
        <dbReference type="Proteomes" id="UP000254785"/>
    </source>
</evidence>
<dbReference type="PANTHER" id="PTHR42824:SF1">
    <property type="entry name" value="GLUTAMINE AMIDOTRANSFERASE YAFJ-RELATED"/>
    <property type="match status" value="1"/>
</dbReference>
<evidence type="ECO:0000256" key="1">
    <source>
        <dbReference type="ARBA" id="ARBA00022962"/>
    </source>
</evidence>
<protein>
    <submittedName>
        <fullName evidence="2">Putative amidotransferase</fullName>
    </submittedName>
</protein>